<dbReference type="Proteomes" id="UP000637774">
    <property type="component" value="Unassembled WGS sequence"/>
</dbReference>
<dbReference type="RefSeq" id="WP_188560260.1">
    <property type="nucleotide sequence ID" value="NZ_BMGY01000002.1"/>
</dbReference>
<gene>
    <name evidence="1" type="ORF">GCM10011495_03130</name>
</gene>
<evidence type="ECO:0000313" key="1">
    <source>
        <dbReference type="EMBL" id="GGH79423.1"/>
    </source>
</evidence>
<reference evidence="2" key="1">
    <citation type="journal article" date="2019" name="Int. J. Syst. Evol. Microbiol.">
        <title>The Global Catalogue of Microorganisms (GCM) 10K type strain sequencing project: providing services to taxonomists for standard genome sequencing and annotation.</title>
        <authorList>
            <consortium name="The Broad Institute Genomics Platform"/>
            <consortium name="The Broad Institute Genome Sequencing Center for Infectious Disease"/>
            <person name="Wu L."/>
            <person name="Ma J."/>
        </authorList>
    </citation>
    <scope>NUCLEOTIDE SEQUENCE [LARGE SCALE GENOMIC DNA]</scope>
    <source>
        <strain evidence="2">CGMCC 1.14966</strain>
    </source>
</reference>
<keyword evidence="2" id="KW-1185">Reference proteome</keyword>
<dbReference type="EMBL" id="BMGY01000002">
    <property type="protein sequence ID" value="GGH79423.1"/>
    <property type="molecule type" value="Genomic_DNA"/>
</dbReference>
<proteinExistence type="predicted"/>
<sequence>MEIYLFAKSTLLGKVNSRIVDDSMGVIGGLLKPSTAYYGNFQSFFRSCTAKADWRKLTQIELKAALETGEFLQCEGGICVDDVEGFDEIDVSFCGLNQGIMDTFRKQEERESRAT</sequence>
<name>A0ABQ1ZU79_9BACT</name>
<evidence type="ECO:0000313" key="2">
    <source>
        <dbReference type="Proteomes" id="UP000637774"/>
    </source>
</evidence>
<accession>A0ABQ1ZU79</accession>
<protein>
    <submittedName>
        <fullName evidence="1">Uncharacterized protein</fullName>
    </submittedName>
</protein>
<comment type="caution">
    <text evidence="1">The sequence shown here is derived from an EMBL/GenBank/DDBJ whole genome shotgun (WGS) entry which is preliminary data.</text>
</comment>
<organism evidence="1 2">
    <name type="scientific">Hymenobacter frigidus</name>
    <dbReference type="NCBI Taxonomy" id="1524095"/>
    <lineage>
        <taxon>Bacteria</taxon>
        <taxon>Pseudomonadati</taxon>
        <taxon>Bacteroidota</taxon>
        <taxon>Cytophagia</taxon>
        <taxon>Cytophagales</taxon>
        <taxon>Hymenobacteraceae</taxon>
        <taxon>Hymenobacter</taxon>
    </lineage>
</organism>